<dbReference type="InterPro" id="IPR008274">
    <property type="entry name" value="AldOxase/xan_DH_MoCoBD1"/>
</dbReference>
<organism evidence="4 5">
    <name type="scientific">Paenibacillus artemisiicola</name>
    <dbReference type="NCBI Taxonomy" id="1172618"/>
    <lineage>
        <taxon>Bacteria</taxon>
        <taxon>Bacillati</taxon>
        <taxon>Bacillota</taxon>
        <taxon>Bacilli</taxon>
        <taxon>Bacillales</taxon>
        <taxon>Paenibacillaceae</taxon>
        <taxon>Paenibacillus</taxon>
    </lineage>
</organism>
<sequence>METVGKAVPRVESREKVSGLARYANDCQSPDQLHGWLVTSPYAHARIVAIDCAAARALSGVHAVVTGEDYPVLTGNFLADRPPIAFGKVRYFGEPVAVVVAETERLAKHAASLIRLELEPLPVVRSPSEALKPDAPLIHEELGAYRTFGGALPVPGTNICNRVRIRKGDMEAGWAASEVTVEGSYAFNTSDHAAMEPRCSIVEAMPDGTIEVTTSTQDPFILKRLFNRFFGADQAKVIVRAPLVGGGFGGKGSVFLEYVAYLASLASGGRPVKINNTRETDIVSAPCHIGLEARVKLGATRDGKLTAAEFTLLFDNGGYADNGTIVVQSAAVDCTGPYRIDNVHCDALAVYTNHPYATAFRGFGHLENHFCIERTMDLLAKKLGLDPLELRARNAILPGDTTPTQAPLNRSNLGDLPACIAKLKPLIRWDEGDRVAVDRDRIRAKGYACIWKTSGTEIDTGSGAFVTFNHDGSMNLSVGAVELGQGNRTVMAQLLAERMRVPVDRVHVMLAVDTQVTPEHWKTVASCSTMNVGRAVLDAADDAAGQLKRNASLVLGVPEGELDYDGGFVFVRADPDKKLSFASLMSGYMDANGSAIGEPVLGRGRFRVHGLTTIDPETGKGVPGEQWTVGAEAVEVEFDTRDCTYRLLKAVSVIDAGKVINEGTARGQVTGGMSMGLSFASRESFQYDPNGVVLNPQLRAYKVIRYGETPEYVAAFVETPYADGPYGARGISEHGTIGMPAALANALSVAAGVELNRLPLTPETIWRCAAGKD</sequence>
<evidence type="ECO:0000256" key="2">
    <source>
        <dbReference type="ARBA" id="ARBA00023002"/>
    </source>
</evidence>
<feature type="domain" description="Aldehyde oxidase/xanthine dehydrogenase a/b hammerhead" evidence="3">
    <location>
        <begin position="18"/>
        <end position="122"/>
    </location>
</feature>
<dbReference type="SUPFAM" id="SSF56003">
    <property type="entry name" value="Molybdenum cofactor-binding domain"/>
    <property type="match status" value="1"/>
</dbReference>
<dbReference type="InterPro" id="IPR037165">
    <property type="entry name" value="AldOxase/xan_DH_Mopterin-bd_sf"/>
</dbReference>
<dbReference type="InterPro" id="IPR046867">
    <property type="entry name" value="AldOxase/xan_DH_MoCoBD2"/>
</dbReference>
<dbReference type="Proteomes" id="UP000670947">
    <property type="component" value="Unassembled WGS sequence"/>
</dbReference>
<keyword evidence="5" id="KW-1185">Reference proteome</keyword>
<dbReference type="PANTHER" id="PTHR11908:SF132">
    <property type="entry name" value="ALDEHYDE OXIDASE 1-RELATED"/>
    <property type="match status" value="1"/>
</dbReference>
<evidence type="ECO:0000313" key="4">
    <source>
        <dbReference type="EMBL" id="MBO7742733.1"/>
    </source>
</evidence>
<keyword evidence="1" id="KW-0500">Molybdenum</keyword>
<dbReference type="SUPFAM" id="SSF54665">
    <property type="entry name" value="CO dehydrogenase molybdoprotein N-domain-like"/>
    <property type="match status" value="1"/>
</dbReference>
<dbReference type="EMBL" id="JAGGDJ010000001">
    <property type="protein sequence ID" value="MBO7742733.1"/>
    <property type="molecule type" value="Genomic_DNA"/>
</dbReference>
<dbReference type="Pfam" id="PF02738">
    <property type="entry name" value="MoCoBD_1"/>
    <property type="match status" value="1"/>
</dbReference>
<protein>
    <submittedName>
        <fullName evidence="4">Xanthine dehydrogenase family protein molybdopterin-binding subunit</fullName>
    </submittedName>
</protein>
<dbReference type="PANTHER" id="PTHR11908">
    <property type="entry name" value="XANTHINE DEHYDROGENASE"/>
    <property type="match status" value="1"/>
</dbReference>
<evidence type="ECO:0000313" key="5">
    <source>
        <dbReference type="Proteomes" id="UP000670947"/>
    </source>
</evidence>
<gene>
    <name evidence="4" type="ORF">I8J29_00900</name>
</gene>
<reference evidence="4 5" key="1">
    <citation type="submission" date="2021-03" db="EMBL/GenBank/DDBJ databases">
        <title>Paenibacillus artemisicola MWE-103 whole genome sequence.</title>
        <authorList>
            <person name="Ham Y.J."/>
        </authorList>
    </citation>
    <scope>NUCLEOTIDE SEQUENCE [LARGE SCALE GENOMIC DNA]</scope>
    <source>
        <strain evidence="4 5">MWE-103</strain>
    </source>
</reference>
<dbReference type="Pfam" id="PF20256">
    <property type="entry name" value="MoCoBD_2"/>
    <property type="match status" value="1"/>
</dbReference>
<dbReference type="RefSeq" id="WP_208845707.1">
    <property type="nucleotide sequence ID" value="NZ_JAGGDJ010000001.1"/>
</dbReference>
<name>A0ABS3W353_9BACL</name>
<dbReference type="SMART" id="SM01008">
    <property type="entry name" value="Ald_Xan_dh_C"/>
    <property type="match status" value="1"/>
</dbReference>
<comment type="caution">
    <text evidence="4">The sequence shown here is derived from an EMBL/GenBank/DDBJ whole genome shotgun (WGS) entry which is preliminary data.</text>
</comment>
<dbReference type="InterPro" id="IPR016208">
    <property type="entry name" value="Ald_Oxase/xanthine_DH-like"/>
</dbReference>
<dbReference type="Pfam" id="PF01315">
    <property type="entry name" value="Ald_Xan_dh_C"/>
    <property type="match status" value="1"/>
</dbReference>
<dbReference type="Gene3D" id="3.90.1170.50">
    <property type="entry name" value="Aldehyde oxidase/xanthine dehydrogenase, a/b hammerhead"/>
    <property type="match status" value="1"/>
</dbReference>
<keyword evidence="2" id="KW-0560">Oxidoreductase</keyword>
<dbReference type="Gene3D" id="3.30.365.10">
    <property type="entry name" value="Aldehyde oxidase/xanthine dehydrogenase, molybdopterin binding domain"/>
    <property type="match status" value="4"/>
</dbReference>
<evidence type="ECO:0000259" key="3">
    <source>
        <dbReference type="SMART" id="SM01008"/>
    </source>
</evidence>
<dbReference type="InterPro" id="IPR000674">
    <property type="entry name" value="Ald_Oxase/Xan_DH_a/b"/>
</dbReference>
<accession>A0ABS3W353</accession>
<evidence type="ECO:0000256" key="1">
    <source>
        <dbReference type="ARBA" id="ARBA00022505"/>
    </source>
</evidence>
<proteinExistence type="predicted"/>
<dbReference type="InterPro" id="IPR036856">
    <property type="entry name" value="Ald_Oxase/Xan_DH_a/b_sf"/>
</dbReference>